<comment type="caution">
    <text evidence="1">The sequence shown here is derived from an EMBL/GenBank/DDBJ whole genome shotgun (WGS) entry which is preliminary data.</text>
</comment>
<evidence type="ECO:0000313" key="1">
    <source>
        <dbReference type="EMBL" id="NYJ33393.1"/>
    </source>
</evidence>
<organism evidence="1 2">
    <name type="scientific">Nocardiopsis aegyptia</name>
    <dbReference type="NCBI Taxonomy" id="220378"/>
    <lineage>
        <taxon>Bacteria</taxon>
        <taxon>Bacillati</taxon>
        <taxon>Actinomycetota</taxon>
        <taxon>Actinomycetes</taxon>
        <taxon>Streptosporangiales</taxon>
        <taxon>Nocardiopsidaceae</taxon>
        <taxon>Nocardiopsis</taxon>
    </lineage>
</organism>
<dbReference type="AlphaFoldDB" id="A0A7Z0J8R7"/>
<accession>A0A7Z0J8R7</accession>
<evidence type="ECO:0000313" key="2">
    <source>
        <dbReference type="Proteomes" id="UP000572051"/>
    </source>
</evidence>
<protein>
    <recommendedName>
        <fullName evidence="3">2-keto-4-pentenoate hydratase</fullName>
    </recommendedName>
</protein>
<dbReference type="EMBL" id="JACCFS010000001">
    <property type="protein sequence ID" value="NYJ33393.1"/>
    <property type="molecule type" value="Genomic_DNA"/>
</dbReference>
<dbReference type="Proteomes" id="UP000572051">
    <property type="component" value="Unassembled WGS sequence"/>
</dbReference>
<name>A0A7Z0J8R7_9ACTN</name>
<evidence type="ECO:0008006" key="3">
    <source>
        <dbReference type="Google" id="ProtNLM"/>
    </source>
</evidence>
<reference evidence="1 2" key="1">
    <citation type="submission" date="2020-07" db="EMBL/GenBank/DDBJ databases">
        <title>Sequencing the genomes of 1000 actinobacteria strains.</title>
        <authorList>
            <person name="Klenk H.-P."/>
        </authorList>
    </citation>
    <scope>NUCLEOTIDE SEQUENCE [LARGE SCALE GENOMIC DNA]</scope>
    <source>
        <strain evidence="1 2">DSM 44442</strain>
    </source>
</reference>
<proteinExistence type="predicted"/>
<keyword evidence="2" id="KW-1185">Reference proteome</keyword>
<sequence>MTYLSPSGGRERAAALDDGDVLGLPGDDRLTDLLEAGLGVLAAAHERAVAAPIEIIVEPEARMCSPVVPTALVPVRAGDDLWEVHPELVVGVDDAVVPTASAARAGVAALNSSDGSVLAYTPACLWLDTDGWPAQLSLGPVLVTADELGTGPLRVSAEMEERELGRGLVDPADAWLTAGPGRIRALLPVATPPLAANDELFVDADTLGTFEVRVGSQV</sequence>
<gene>
    <name evidence="1" type="ORF">HNR10_001274</name>
</gene>